<dbReference type="SUPFAM" id="SSF58104">
    <property type="entry name" value="Methyl-accepting chemotaxis protein (MCP) signaling domain"/>
    <property type="match status" value="1"/>
</dbReference>
<reference evidence="11" key="1">
    <citation type="journal article" date="2019" name="Int. J. Syst. Evol. Microbiol.">
        <title>The Global Catalogue of Microorganisms (GCM) 10K type strain sequencing project: providing services to taxonomists for standard genome sequencing and annotation.</title>
        <authorList>
            <consortium name="The Broad Institute Genomics Platform"/>
            <consortium name="The Broad Institute Genome Sequencing Center for Infectious Disease"/>
            <person name="Wu L."/>
            <person name="Ma J."/>
        </authorList>
    </citation>
    <scope>NUCLEOTIDE SEQUENCE [LARGE SCALE GENOMIC DNA]</scope>
    <source>
        <strain evidence="11">KCTC 13528</strain>
    </source>
</reference>
<sequence length="562" mass="60426">MKIKGKLIVSYLLIAGLVLVLAGVSLMSLQEVSKNGEELYDSRMVPVTKLIELGQLTENTRVQIYGAILTEKADMISAAQGNLQEVDQLIGTMREASTDQKNTELIDAFEQDWSAFTELVENNITLIEDANPDATDALLGEGSLLFAKSQGSLRELKEHNLQLAERLNNENKQTYQLNRMIIFIIGGVVLLAAIVLGILVGRAIANPLRKVSDRMTAVAGGDLNHEPLTFKQKDEIGSLVTATNQMQEELLAVIQKIATATDLVSSHSTDLKQSANEVQGGSRQIAVTMQEISSGTEAQAVNAGTLSETMDGFTAKIQETNAQSQAISTRSRNVMSSAEEGSQMMESSIQQMMIIDQVMTEAVGKVRGLDEQTNEITKLVGVIRDIAEQTNLLALNAAIEAARAGEQGKGFAVVADEVRKLAEQVSNSVNDITGFVSGIQSESRNVVGSLEQGYEEVNAGTQQIAVTGEKFNEINGSIKEMIHMVDRISENLDDISGSSQTMNASVQEIASISEESAAGVEEAAASSEQSLSTMETISASADELAGLAEELAVEVRKFKLNH</sequence>
<evidence type="ECO:0000256" key="6">
    <source>
        <dbReference type="PROSITE-ProRule" id="PRU00284"/>
    </source>
</evidence>
<comment type="subcellular location">
    <subcellularLocation>
        <location evidence="1">Cell membrane</location>
    </subcellularLocation>
</comment>
<feature type="transmembrane region" description="Helical" evidence="7">
    <location>
        <begin position="180"/>
        <end position="205"/>
    </location>
</feature>
<dbReference type="CDD" id="cd06225">
    <property type="entry name" value="HAMP"/>
    <property type="match status" value="1"/>
</dbReference>
<accession>A0ABW5ZDF3</accession>
<dbReference type="PANTHER" id="PTHR32089:SF112">
    <property type="entry name" value="LYSOZYME-LIKE PROTEIN-RELATED"/>
    <property type="match status" value="1"/>
</dbReference>
<dbReference type="Pfam" id="PF00672">
    <property type="entry name" value="HAMP"/>
    <property type="match status" value="1"/>
</dbReference>
<dbReference type="Gene3D" id="6.10.340.10">
    <property type="match status" value="1"/>
</dbReference>
<evidence type="ECO:0000256" key="4">
    <source>
        <dbReference type="ARBA" id="ARBA00023224"/>
    </source>
</evidence>
<keyword evidence="3 7" id="KW-0472">Membrane</keyword>
<dbReference type="EMBL" id="JBHUPG010000001">
    <property type="protein sequence ID" value="MFD2910481.1"/>
    <property type="molecule type" value="Genomic_DNA"/>
</dbReference>
<comment type="similarity">
    <text evidence="5">Belongs to the methyl-accepting chemotaxis (MCP) protein family.</text>
</comment>
<dbReference type="Pfam" id="PF12729">
    <property type="entry name" value="4HB_MCP_1"/>
    <property type="match status" value="1"/>
</dbReference>
<feature type="domain" description="Methyl-accepting transducer" evidence="8">
    <location>
        <begin position="274"/>
        <end position="524"/>
    </location>
</feature>
<organism evidence="10 11">
    <name type="scientific">Jeotgalibacillus terrae</name>
    <dbReference type="NCBI Taxonomy" id="587735"/>
    <lineage>
        <taxon>Bacteria</taxon>
        <taxon>Bacillati</taxon>
        <taxon>Bacillota</taxon>
        <taxon>Bacilli</taxon>
        <taxon>Bacillales</taxon>
        <taxon>Caryophanaceae</taxon>
        <taxon>Jeotgalibacillus</taxon>
    </lineage>
</organism>
<evidence type="ECO:0000256" key="1">
    <source>
        <dbReference type="ARBA" id="ARBA00004236"/>
    </source>
</evidence>
<dbReference type="PROSITE" id="PS50111">
    <property type="entry name" value="CHEMOTAXIS_TRANSDUC_2"/>
    <property type="match status" value="1"/>
</dbReference>
<dbReference type="InterPro" id="IPR004090">
    <property type="entry name" value="Chemotax_Me-accpt_rcpt"/>
</dbReference>
<evidence type="ECO:0000256" key="2">
    <source>
        <dbReference type="ARBA" id="ARBA00022475"/>
    </source>
</evidence>
<name>A0ABW5ZDF3_9BACL</name>
<dbReference type="InterPro" id="IPR024478">
    <property type="entry name" value="HlyB_4HB_MCP"/>
</dbReference>
<feature type="domain" description="HAMP" evidence="9">
    <location>
        <begin position="202"/>
        <end position="255"/>
    </location>
</feature>
<evidence type="ECO:0000256" key="7">
    <source>
        <dbReference type="SAM" id="Phobius"/>
    </source>
</evidence>
<keyword evidence="11" id="KW-1185">Reference proteome</keyword>
<evidence type="ECO:0000313" key="11">
    <source>
        <dbReference type="Proteomes" id="UP001597561"/>
    </source>
</evidence>
<dbReference type="Pfam" id="PF00015">
    <property type="entry name" value="MCPsignal"/>
    <property type="match status" value="1"/>
</dbReference>
<dbReference type="InterPro" id="IPR003660">
    <property type="entry name" value="HAMP_dom"/>
</dbReference>
<keyword evidence="2" id="KW-1003">Cell membrane</keyword>
<dbReference type="Proteomes" id="UP001597561">
    <property type="component" value="Unassembled WGS sequence"/>
</dbReference>
<dbReference type="PRINTS" id="PR00260">
    <property type="entry name" value="CHEMTRNSDUCR"/>
</dbReference>
<evidence type="ECO:0000256" key="5">
    <source>
        <dbReference type="ARBA" id="ARBA00029447"/>
    </source>
</evidence>
<keyword evidence="7" id="KW-1133">Transmembrane helix</keyword>
<evidence type="ECO:0000313" key="10">
    <source>
        <dbReference type="EMBL" id="MFD2910481.1"/>
    </source>
</evidence>
<protein>
    <submittedName>
        <fullName evidence="10">Methyl-accepting chemotaxis protein</fullName>
    </submittedName>
</protein>
<dbReference type="PROSITE" id="PS50885">
    <property type="entry name" value="HAMP"/>
    <property type="match status" value="1"/>
</dbReference>
<gene>
    <name evidence="10" type="ORF">ACFS5P_01180</name>
</gene>
<dbReference type="PANTHER" id="PTHR32089">
    <property type="entry name" value="METHYL-ACCEPTING CHEMOTAXIS PROTEIN MCPB"/>
    <property type="match status" value="1"/>
</dbReference>
<dbReference type="SMART" id="SM00304">
    <property type="entry name" value="HAMP"/>
    <property type="match status" value="1"/>
</dbReference>
<proteinExistence type="inferred from homology"/>
<evidence type="ECO:0000259" key="8">
    <source>
        <dbReference type="PROSITE" id="PS50111"/>
    </source>
</evidence>
<keyword evidence="4 6" id="KW-0807">Transducer</keyword>
<evidence type="ECO:0000256" key="3">
    <source>
        <dbReference type="ARBA" id="ARBA00023136"/>
    </source>
</evidence>
<dbReference type="RefSeq" id="WP_204730187.1">
    <property type="nucleotide sequence ID" value="NZ_JAFBDK010000014.1"/>
</dbReference>
<evidence type="ECO:0000259" key="9">
    <source>
        <dbReference type="PROSITE" id="PS50885"/>
    </source>
</evidence>
<dbReference type="Gene3D" id="1.10.287.950">
    <property type="entry name" value="Methyl-accepting chemotaxis protein"/>
    <property type="match status" value="1"/>
</dbReference>
<dbReference type="InterPro" id="IPR004089">
    <property type="entry name" value="MCPsignal_dom"/>
</dbReference>
<dbReference type="CDD" id="cd11386">
    <property type="entry name" value="MCP_signal"/>
    <property type="match status" value="1"/>
</dbReference>
<dbReference type="SMART" id="SM00283">
    <property type="entry name" value="MA"/>
    <property type="match status" value="1"/>
</dbReference>
<keyword evidence="7" id="KW-0812">Transmembrane</keyword>
<comment type="caution">
    <text evidence="10">The sequence shown here is derived from an EMBL/GenBank/DDBJ whole genome shotgun (WGS) entry which is preliminary data.</text>
</comment>